<feature type="transmembrane region" description="Helical" evidence="4">
    <location>
        <begin position="49"/>
        <end position="68"/>
    </location>
</feature>
<feature type="compositionally biased region" description="Low complexity" evidence="3">
    <location>
        <begin position="1"/>
        <end position="10"/>
    </location>
</feature>
<feature type="transmembrane region" description="Helical" evidence="4">
    <location>
        <begin position="326"/>
        <end position="344"/>
    </location>
</feature>
<sequence length="414" mass="44828">MLSSNSSSTNSRREEIESKVIQSNSSEPSASGIETSSPTNLNYDEGARAWFVGAWLVQFCVLGLPLSFGVMESFYAQEYLATFTPSTINWIGSIQLCFQFLLGVVVAGVFDAGHFRWISISGSFLFVFSMFMLSLAKEDKYYQVFFAQGLGMGIAIGLLYTPTSSAVSQHFKKRRGFAMGIITTGGALGGAFFSIVLGHFLNGPIGFAWGVRICAFICLVCLTLANFLMSPNYPPPTPKSEVNAPPIGIPLNQLVRSTSSIAFILFAFVISISLYNPMFSVELFALRNAHVSQTLGGYLLAILNMSSIFGRLFFNRLADRYGVFEIYIPCIAATDMAYSLVLVRESHNVLLSLDRDVARSGLCLGLASVPVGIASLVGTPIAAAVVGGVRFHWCSTSGLVRTSSMQLVSSFETD</sequence>
<reference evidence="5 6" key="1">
    <citation type="journal article" date="2018" name="Evol. Lett.">
        <title>Horizontal gene cluster transfer increased hallucinogenic mushroom diversity.</title>
        <authorList>
            <person name="Reynolds H.T."/>
            <person name="Vijayakumar V."/>
            <person name="Gluck-Thaler E."/>
            <person name="Korotkin H.B."/>
            <person name="Matheny P.B."/>
            <person name="Slot J.C."/>
        </authorList>
    </citation>
    <scope>NUCLEOTIDE SEQUENCE [LARGE SCALE GENOMIC DNA]</scope>
    <source>
        <strain evidence="5 6">2631</strain>
    </source>
</reference>
<feature type="transmembrane region" description="Helical" evidence="4">
    <location>
        <begin position="295"/>
        <end position="314"/>
    </location>
</feature>
<keyword evidence="6" id="KW-1185">Reference proteome</keyword>
<name>A0A409WHH4_PSICY</name>
<evidence type="ECO:0000313" key="6">
    <source>
        <dbReference type="Proteomes" id="UP000283269"/>
    </source>
</evidence>
<keyword evidence="4" id="KW-1133">Transmembrane helix</keyword>
<comment type="caution">
    <text evidence="5">The sequence shown here is derived from an EMBL/GenBank/DDBJ whole genome shotgun (WGS) entry which is preliminary data.</text>
</comment>
<feature type="transmembrane region" description="Helical" evidence="4">
    <location>
        <begin position="254"/>
        <end position="275"/>
    </location>
</feature>
<dbReference type="GO" id="GO:0022857">
    <property type="term" value="F:transmembrane transporter activity"/>
    <property type="evidence" value="ECO:0007669"/>
    <property type="project" value="InterPro"/>
</dbReference>
<evidence type="ECO:0000256" key="2">
    <source>
        <dbReference type="ARBA" id="ARBA00006727"/>
    </source>
</evidence>
<feature type="transmembrane region" description="Helical" evidence="4">
    <location>
        <begin position="88"/>
        <end position="110"/>
    </location>
</feature>
<dbReference type="Proteomes" id="UP000283269">
    <property type="component" value="Unassembled WGS sequence"/>
</dbReference>
<feature type="transmembrane region" description="Helical" evidence="4">
    <location>
        <begin position="364"/>
        <end position="389"/>
    </location>
</feature>
<dbReference type="AlphaFoldDB" id="A0A409WHH4"/>
<dbReference type="Pfam" id="PF07690">
    <property type="entry name" value="MFS_1"/>
    <property type="match status" value="1"/>
</dbReference>
<feature type="compositionally biased region" description="Polar residues" evidence="3">
    <location>
        <begin position="20"/>
        <end position="37"/>
    </location>
</feature>
<comment type="subcellular location">
    <subcellularLocation>
        <location evidence="1">Membrane</location>
        <topology evidence="1">Multi-pass membrane protein</topology>
    </subcellularLocation>
</comment>
<dbReference type="PANTHER" id="PTHR11360">
    <property type="entry name" value="MONOCARBOXYLATE TRANSPORTER"/>
    <property type="match status" value="1"/>
</dbReference>
<feature type="transmembrane region" description="Helical" evidence="4">
    <location>
        <begin position="117"/>
        <end position="135"/>
    </location>
</feature>
<comment type="similarity">
    <text evidence="2">Belongs to the major facilitator superfamily. Monocarboxylate porter (TC 2.A.1.13) family.</text>
</comment>
<dbReference type="InterPro" id="IPR036259">
    <property type="entry name" value="MFS_trans_sf"/>
</dbReference>
<dbReference type="STRING" id="93625.A0A409WHH4"/>
<dbReference type="InterPro" id="IPR050327">
    <property type="entry name" value="Proton-linked_MCT"/>
</dbReference>
<keyword evidence="4" id="KW-0472">Membrane</keyword>
<dbReference type="OrthoDB" id="6499973at2759"/>
<gene>
    <name evidence="5" type="ORF">CVT25_015437</name>
</gene>
<feature type="transmembrane region" description="Helical" evidence="4">
    <location>
        <begin position="141"/>
        <end position="160"/>
    </location>
</feature>
<proteinExistence type="inferred from homology"/>
<evidence type="ECO:0000256" key="3">
    <source>
        <dbReference type="SAM" id="MobiDB-lite"/>
    </source>
</evidence>
<evidence type="ECO:0000256" key="4">
    <source>
        <dbReference type="SAM" id="Phobius"/>
    </source>
</evidence>
<evidence type="ECO:0008006" key="7">
    <source>
        <dbReference type="Google" id="ProtNLM"/>
    </source>
</evidence>
<dbReference type="Gene3D" id="1.20.1250.20">
    <property type="entry name" value="MFS general substrate transporter like domains"/>
    <property type="match status" value="1"/>
</dbReference>
<evidence type="ECO:0000256" key="1">
    <source>
        <dbReference type="ARBA" id="ARBA00004141"/>
    </source>
</evidence>
<feature type="transmembrane region" description="Helical" evidence="4">
    <location>
        <begin position="181"/>
        <end position="201"/>
    </location>
</feature>
<dbReference type="InParanoid" id="A0A409WHH4"/>
<feature type="region of interest" description="Disordered" evidence="3">
    <location>
        <begin position="1"/>
        <end position="37"/>
    </location>
</feature>
<accession>A0A409WHH4</accession>
<dbReference type="InterPro" id="IPR011701">
    <property type="entry name" value="MFS"/>
</dbReference>
<feature type="transmembrane region" description="Helical" evidence="4">
    <location>
        <begin position="207"/>
        <end position="229"/>
    </location>
</feature>
<dbReference type="EMBL" id="NHYD01003431">
    <property type="protein sequence ID" value="PPQ77962.1"/>
    <property type="molecule type" value="Genomic_DNA"/>
</dbReference>
<evidence type="ECO:0000313" key="5">
    <source>
        <dbReference type="EMBL" id="PPQ77962.1"/>
    </source>
</evidence>
<dbReference type="GO" id="GO:0016020">
    <property type="term" value="C:membrane"/>
    <property type="evidence" value="ECO:0007669"/>
    <property type="project" value="UniProtKB-SubCell"/>
</dbReference>
<keyword evidence="4" id="KW-0812">Transmembrane</keyword>
<protein>
    <recommendedName>
        <fullName evidence="7">Major facilitator superfamily (MFS) profile domain-containing protein</fullName>
    </recommendedName>
</protein>
<dbReference type="PANTHER" id="PTHR11360:SF234">
    <property type="entry name" value="MFS-TYPE TRANSPORTER DBAD-RELATED"/>
    <property type="match status" value="1"/>
</dbReference>
<organism evidence="5 6">
    <name type="scientific">Psilocybe cyanescens</name>
    <dbReference type="NCBI Taxonomy" id="93625"/>
    <lineage>
        <taxon>Eukaryota</taxon>
        <taxon>Fungi</taxon>
        <taxon>Dikarya</taxon>
        <taxon>Basidiomycota</taxon>
        <taxon>Agaricomycotina</taxon>
        <taxon>Agaricomycetes</taxon>
        <taxon>Agaricomycetidae</taxon>
        <taxon>Agaricales</taxon>
        <taxon>Agaricineae</taxon>
        <taxon>Strophariaceae</taxon>
        <taxon>Psilocybe</taxon>
    </lineage>
</organism>
<dbReference type="SUPFAM" id="SSF103473">
    <property type="entry name" value="MFS general substrate transporter"/>
    <property type="match status" value="1"/>
</dbReference>